<comment type="similarity">
    <text evidence="7">Belongs to the TonB-dependent receptor family.</text>
</comment>
<evidence type="ECO:0000256" key="2">
    <source>
        <dbReference type="ARBA" id="ARBA00022448"/>
    </source>
</evidence>
<evidence type="ECO:0000256" key="5">
    <source>
        <dbReference type="ARBA" id="ARBA00023136"/>
    </source>
</evidence>
<keyword evidence="4 7" id="KW-0812">Transmembrane</keyword>
<dbReference type="GO" id="GO:0009279">
    <property type="term" value="C:cell outer membrane"/>
    <property type="evidence" value="ECO:0007669"/>
    <property type="project" value="UniProtKB-SubCell"/>
</dbReference>
<evidence type="ECO:0000259" key="8">
    <source>
        <dbReference type="Pfam" id="PF07715"/>
    </source>
</evidence>
<evidence type="ECO:0000256" key="7">
    <source>
        <dbReference type="PROSITE-ProRule" id="PRU01360"/>
    </source>
</evidence>
<dbReference type="NCBIfam" id="TIGR04056">
    <property type="entry name" value="OMP_RagA_SusC"/>
    <property type="match status" value="1"/>
</dbReference>
<proteinExistence type="inferred from homology"/>
<evidence type="ECO:0000256" key="1">
    <source>
        <dbReference type="ARBA" id="ARBA00004571"/>
    </source>
</evidence>
<dbReference type="Proteomes" id="UP000051950">
    <property type="component" value="Unassembled WGS sequence"/>
</dbReference>
<keyword evidence="5 7" id="KW-0472">Membrane</keyword>
<evidence type="ECO:0000313" key="10">
    <source>
        <dbReference type="Proteomes" id="UP000051950"/>
    </source>
</evidence>
<dbReference type="SUPFAM" id="SSF56935">
    <property type="entry name" value="Porins"/>
    <property type="match status" value="1"/>
</dbReference>
<name>A0A0T5VKX7_9SPHI</name>
<keyword evidence="3 7" id="KW-1134">Transmembrane beta strand</keyword>
<feature type="domain" description="TonB-dependent receptor plug" evidence="8">
    <location>
        <begin position="98"/>
        <end position="191"/>
    </location>
</feature>
<dbReference type="OrthoDB" id="9768177at2"/>
<evidence type="ECO:0000256" key="6">
    <source>
        <dbReference type="ARBA" id="ARBA00023237"/>
    </source>
</evidence>
<accession>A0A0T5VKX7</accession>
<protein>
    <recommendedName>
        <fullName evidence="8">TonB-dependent receptor plug domain-containing protein</fullName>
    </recommendedName>
</protein>
<evidence type="ECO:0000256" key="4">
    <source>
        <dbReference type="ARBA" id="ARBA00022692"/>
    </source>
</evidence>
<dbReference type="InterPro" id="IPR039426">
    <property type="entry name" value="TonB-dep_rcpt-like"/>
</dbReference>
<dbReference type="RefSeq" id="WP_057933948.1">
    <property type="nucleotide sequence ID" value="NZ_LMZQ01000018.1"/>
</dbReference>
<evidence type="ECO:0000313" key="9">
    <source>
        <dbReference type="EMBL" id="KRT14477.1"/>
    </source>
</evidence>
<dbReference type="InterPro" id="IPR012910">
    <property type="entry name" value="Plug_dom"/>
</dbReference>
<dbReference type="Pfam" id="PF07715">
    <property type="entry name" value="Plug"/>
    <property type="match status" value="1"/>
</dbReference>
<dbReference type="InterPro" id="IPR036942">
    <property type="entry name" value="Beta-barrel_TonB_sf"/>
</dbReference>
<comment type="subcellular location">
    <subcellularLocation>
        <location evidence="1 7">Cell outer membrane</location>
        <topology evidence="1 7">Multi-pass membrane protein</topology>
    </subcellularLocation>
</comment>
<dbReference type="Gene3D" id="2.170.130.10">
    <property type="entry name" value="TonB-dependent receptor, plug domain"/>
    <property type="match status" value="1"/>
</dbReference>
<evidence type="ECO:0000256" key="3">
    <source>
        <dbReference type="ARBA" id="ARBA00022452"/>
    </source>
</evidence>
<dbReference type="InterPro" id="IPR023996">
    <property type="entry name" value="TonB-dep_OMP_SusC/RagA"/>
</dbReference>
<dbReference type="Gene3D" id="2.40.170.20">
    <property type="entry name" value="TonB-dependent receptor, beta-barrel domain"/>
    <property type="match status" value="1"/>
</dbReference>
<dbReference type="STRING" id="687842.ASU31_19490"/>
<keyword evidence="2 7" id="KW-0813">Transport</keyword>
<reference evidence="9 10" key="1">
    <citation type="submission" date="2015-11" db="EMBL/GenBank/DDBJ databases">
        <title>Sequence of Pedobacter ginsenosidimutans.</title>
        <authorList>
            <person name="Carson E."/>
            <person name="Keyser V."/>
            <person name="Newman J."/>
            <person name="Miller J."/>
        </authorList>
    </citation>
    <scope>NUCLEOTIDE SEQUENCE [LARGE SCALE GENOMIC DNA]</scope>
    <source>
        <strain evidence="9 10">KACC 14530</strain>
    </source>
</reference>
<dbReference type="PROSITE" id="PS52016">
    <property type="entry name" value="TONB_DEPENDENT_REC_3"/>
    <property type="match status" value="1"/>
</dbReference>
<dbReference type="InterPro" id="IPR037066">
    <property type="entry name" value="Plug_dom_sf"/>
</dbReference>
<comment type="caution">
    <text evidence="9">The sequence shown here is derived from an EMBL/GenBank/DDBJ whole genome shotgun (WGS) entry which is preliminary data.</text>
</comment>
<keyword evidence="6 7" id="KW-0998">Cell outer membrane</keyword>
<dbReference type="AlphaFoldDB" id="A0A0T5VKX7"/>
<keyword evidence="10" id="KW-1185">Reference proteome</keyword>
<organism evidence="9 10">
    <name type="scientific">Pedobacter ginsenosidimutans</name>
    <dbReference type="NCBI Taxonomy" id="687842"/>
    <lineage>
        <taxon>Bacteria</taxon>
        <taxon>Pseudomonadati</taxon>
        <taxon>Bacteroidota</taxon>
        <taxon>Sphingobacteriia</taxon>
        <taxon>Sphingobacteriales</taxon>
        <taxon>Sphingobacteriaceae</taxon>
        <taxon>Pedobacter</taxon>
    </lineage>
</organism>
<gene>
    <name evidence="9" type="ORF">ASU31_19490</name>
</gene>
<dbReference type="EMBL" id="LMZQ01000018">
    <property type="protein sequence ID" value="KRT14477.1"/>
    <property type="molecule type" value="Genomic_DNA"/>
</dbReference>
<sequence>MNGTYTSIIKRMILFGVLLFLANSVDVLAFPNLANSLKNKKFQVPVSAKKNSKQIPSDSLSNLRDSLRNKLRNSVAVTLPDHDVPVLFGTQKNIKRIQSSATVSGEELKSFPTPQVGLMLYGKLPGLYVVQNNFQLGSDEPAISLRGRTPLVVIDGVPRSYLSIDPEQIESISVIKDALGTALYGMKAADGMLLITTKRGANMPKQITFTSQYGIQQQIERPKFLDAFNYATLFNEALANDGRRPIYTAADLDKYKNGTNPFTHPNVNWTDEILKATAPVSRQNLNLRGGSNKVRYFVDLDYLSQSGFLVTDPSINTYETNNSFKRYSFRSNIDVDLTKSTTLSLSLFGRIRNSNQPGSTIASIYSTLLTTPNNAYPKFNENGSLGGNTEFQNNLYGMSIKSGYRPSVNRNLGADVSLMQKLDTFLPGLYASGAISFNSYYNENINRSKSFAVYSPVVNPVTNQTSYKTIGGDGTQSNSSSPTDLNQQIFSRFDLGYDKTIDKNTFKAQLLFIRDSYVLGGALSQVNQSLGGRFNYDYDNKYLLELATSYMGYDRYKAGDQWGFFPSVGLGWNIANESFFANLKNTVNSLKLRTSYGLTATNAAAGYFQYLQNFDNGDTFYSRNPLTTSNTKDEGPLANPNITWEKARKFNIGLDASILKDKIWLTADYYNNSYYDLLQIRRTNASAVIGAVLPPENMGKNQYSGVELALGYQNQINNFRYFITANGSWSASKVIFNDEPLRKNAYEYRTGQPVGQTFGYVADGFYNNTAEINNGPKVDGYLPVPGDLKYKDLNNDGIINTYDMTAIGSTKPVFFYGVTGGINYKGLDFSFTLNGTANRNVYFNFVNFASTGAAGGYGQALESSLLRWTPATASQAEYPRLSVGNNPNNSQVSSFWVKNGSYLRLRNVEIGYSLPGNLIKSIGFTNLRVFANGLNLLTATTLDGVDPEVLIGNVPNQRIFNFGVNLQF</sequence>